<evidence type="ECO:0000256" key="2">
    <source>
        <dbReference type="ARBA" id="ARBA00011016"/>
    </source>
</evidence>
<evidence type="ECO:0000313" key="8">
    <source>
        <dbReference type="Proteomes" id="UP000693946"/>
    </source>
</evidence>
<comment type="subcellular location">
    <subcellularLocation>
        <location evidence="1">Membrane</location>
    </subcellularLocation>
</comment>
<dbReference type="Pfam" id="PF06060">
    <property type="entry name" value="Mesothelin"/>
    <property type="match status" value="1"/>
</dbReference>
<dbReference type="PANTHER" id="PTHR23412">
    <property type="entry name" value="STEREOCILIN RELATED"/>
    <property type="match status" value="1"/>
</dbReference>
<gene>
    <name evidence="7" type="ORF">JOB18_035395</name>
</gene>
<organism evidence="7 8">
    <name type="scientific">Solea senegalensis</name>
    <name type="common">Senegalese sole</name>
    <dbReference type="NCBI Taxonomy" id="28829"/>
    <lineage>
        <taxon>Eukaryota</taxon>
        <taxon>Metazoa</taxon>
        <taxon>Chordata</taxon>
        <taxon>Craniata</taxon>
        <taxon>Vertebrata</taxon>
        <taxon>Euteleostomi</taxon>
        <taxon>Actinopterygii</taxon>
        <taxon>Neopterygii</taxon>
        <taxon>Teleostei</taxon>
        <taxon>Neoteleostei</taxon>
        <taxon>Acanthomorphata</taxon>
        <taxon>Carangaria</taxon>
        <taxon>Pleuronectiformes</taxon>
        <taxon>Pleuronectoidei</taxon>
        <taxon>Soleidae</taxon>
        <taxon>Solea</taxon>
    </lineage>
</organism>
<dbReference type="PANTHER" id="PTHR23412:SF21">
    <property type="entry name" value="OTOANCORIN ISOFORM X1"/>
    <property type="match status" value="1"/>
</dbReference>
<dbReference type="GO" id="GO:0016020">
    <property type="term" value="C:membrane"/>
    <property type="evidence" value="ECO:0007669"/>
    <property type="project" value="UniProtKB-SubCell"/>
</dbReference>
<keyword evidence="3" id="KW-0732">Signal</keyword>
<comment type="similarity">
    <text evidence="2">Belongs to the mesothelin family.</text>
</comment>
<sequence>MPPRTRHTGLNLITAQKLCELGTGVPMLSSNLSEFSGKTSILKYLQSNDRFPKRPICQQFMEKLGGKKCKNITHEELKDLKPFARCMPLCVLRRLKAKAIMADQTTLMNITKCLRKGQLMAMFQGLRESVDPSEMVEKLPDSVLPMIPQSFLKKVNLTALKNKKKIYLQSVCQAKMTFSRQLSDFSDEKMANSDTQDMMKALSDNPDCLSKVQAGRAALRFFAAAEKRRGDFIKNMTAEEMDRIHLILLLYLPPRKVKDLPSSVCPSFLRKMKAANLKLLHHRAPSRPALIQKALDCLANGRNLSALTREDMSKLGQLVCELPASQLRLMSPNVVNSSLQLMASCKHIPQRHRADLKQLIDETYGDPSDWSAETMEALGPLLVLDENAISSLPNKPWMKDVLFLLILRMLNVPRALEKKLFTLVTATTSHAACRRAANITTDNDDRTQGVPTVMTIRVLGKNNVYWTAAQLDKMSNETFLAIVEILGAIPDFNEQQLAVLTKKAIQAFGPVSQWTEAVVEQIGCIIKGFSDADLETFPLTLDTIKDTVNCGWNASQVTSVWKAIAKNDNLTAQRLGVTEIVTLDQFLCGLNTSEIRQLDKEAFRDAVGLINDIKCPSMVAKQLKLRLVSLFGTPKNWTEVQVCESGNNIAELDPEEWKSLRASVFSFIRQTAIPLIAPKTMATFSVEQLMELGPGNAAMVTDEQRRVLSDEQRAALEEALTGPSEQTLKTGTSGAPSLGVEGTTAFMKPLLFFLMVVLLL</sequence>
<protein>
    <recommendedName>
        <fullName evidence="9">Otoancorin</fullName>
    </recommendedName>
</protein>
<dbReference type="EMBL" id="JAGKHQ010000021">
    <property type="protein sequence ID" value="KAG7475666.1"/>
    <property type="molecule type" value="Genomic_DNA"/>
</dbReference>
<reference evidence="7 8" key="1">
    <citation type="journal article" date="2021" name="Sci. Rep.">
        <title>Chromosome anchoring in Senegalese sole (Solea senegalensis) reveals sex-associated markers and genome rearrangements in flatfish.</title>
        <authorList>
            <person name="Guerrero-Cozar I."/>
            <person name="Gomez-Garrido J."/>
            <person name="Berbel C."/>
            <person name="Martinez-Blanch J.F."/>
            <person name="Alioto T."/>
            <person name="Claros M.G."/>
            <person name="Gagnaire P.A."/>
            <person name="Manchado M."/>
        </authorList>
    </citation>
    <scope>NUCLEOTIDE SEQUENCE [LARGE SCALE GENOMIC DNA]</scope>
    <source>
        <strain evidence="7">Sse05_10M</strain>
    </source>
</reference>
<name>A0AAV6PSB5_SOLSE</name>
<dbReference type="Proteomes" id="UP000693946">
    <property type="component" value="Linkage Group LG9"/>
</dbReference>
<evidence type="ECO:0000256" key="6">
    <source>
        <dbReference type="ARBA" id="ARBA00023180"/>
    </source>
</evidence>
<keyword evidence="4" id="KW-0130">Cell adhesion</keyword>
<keyword evidence="5" id="KW-0472">Membrane</keyword>
<evidence type="ECO:0000256" key="4">
    <source>
        <dbReference type="ARBA" id="ARBA00022889"/>
    </source>
</evidence>
<evidence type="ECO:0000256" key="3">
    <source>
        <dbReference type="ARBA" id="ARBA00022729"/>
    </source>
</evidence>
<evidence type="ECO:0000313" key="7">
    <source>
        <dbReference type="EMBL" id="KAG7475666.1"/>
    </source>
</evidence>
<evidence type="ECO:0008006" key="9">
    <source>
        <dbReference type="Google" id="ProtNLM"/>
    </source>
</evidence>
<proteinExistence type="inferred from homology"/>
<evidence type="ECO:0000256" key="1">
    <source>
        <dbReference type="ARBA" id="ARBA00004370"/>
    </source>
</evidence>
<dbReference type="AlphaFoldDB" id="A0AAV6PSB5"/>
<evidence type="ECO:0000256" key="5">
    <source>
        <dbReference type="ARBA" id="ARBA00023136"/>
    </source>
</evidence>
<dbReference type="GO" id="GO:0007160">
    <property type="term" value="P:cell-matrix adhesion"/>
    <property type="evidence" value="ECO:0007669"/>
    <property type="project" value="TreeGrafter"/>
</dbReference>
<comment type="caution">
    <text evidence="7">The sequence shown here is derived from an EMBL/GenBank/DDBJ whole genome shotgun (WGS) entry which is preliminary data.</text>
</comment>
<keyword evidence="6" id="KW-0325">Glycoprotein</keyword>
<dbReference type="InterPro" id="IPR010335">
    <property type="entry name" value="Mesothelin"/>
</dbReference>
<dbReference type="GO" id="GO:0009986">
    <property type="term" value="C:cell surface"/>
    <property type="evidence" value="ECO:0007669"/>
    <property type="project" value="TreeGrafter"/>
</dbReference>
<accession>A0AAV6PSB5</accession>
<keyword evidence="8" id="KW-1185">Reference proteome</keyword>
<dbReference type="InterPro" id="IPR026664">
    <property type="entry name" value="Stereocilin-rel"/>
</dbReference>